<evidence type="ECO:0000313" key="8">
    <source>
        <dbReference type="Proteomes" id="UP000697998"/>
    </source>
</evidence>
<proteinExistence type="predicted"/>
<evidence type="ECO:0000256" key="6">
    <source>
        <dbReference type="SAM" id="Phobius"/>
    </source>
</evidence>
<accession>A0A935PWP1</accession>
<evidence type="ECO:0000256" key="4">
    <source>
        <dbReference type="ARBA" id="ARBA00022989"/>
    </source>
</evidence>
<organism evidence="7 8">
    <name type="scientific">Candidatus Accumulibacter proximus</name>
    <dbReference type="NCBI Taxonomy" id="2954385"/>
    <lineage>
        <taxon>Bacteria</taxon>
        <taxon>Pseudomonadati</taxon>
        <taxon>Pseudomonadota</taxon>
        <taxon>Betaproteobacteria</taxon>
        <taxon>Candidatus Accumulibacter</taxon>
    </lineage>
</organism>
<dbReference type="PANTHER" id="PTHR30086">
    <property type="entry name" value="ARGININE EXPORTER PROTEIN ARGO"/>
    <property type="match status" value="1"/>
</dbReference>
<keyword evidence="4 6" id="KW-1133">Transmembrane helix</keyword>
<sequence>MLDTTAVLSASVVCLAGVMSPGPNFVAVTHRAISSSRSEAVAMVLGIAMVNTLWATMALFGLSLLVTSLPWLFWSIKLMGAAYLVWFGIQLLKQSAHPPKPRELLASPSSFPSALRDGIATNLANPKSMAFYASVFSGAVPADPSTETLLAMMVMVGVLAVLWYGSVALVLSADRMAHLYRQGKSGVERTCGLFLILLGAGQGLL</sequence>
<dbReference type="AlphaFoldDB" id="A0A935PWP1"/>
<gene>
    <name evidence="7" type="ORF">IPJ27_04565</name>
</gene>
<comment type="subcellular location">
    <subcellularLocation>
        <location evidence="1">Cell membrane</location>
        <topology evidence="1">Multi-pass membrane protein</topology>
    </subcellularLocation>
</comment>
<evidence type="ECO:0000256" key="5">
    <source>
        <dbReference type="ARBA" id="ARBA00023136"/>
    </source>
</evidence>
<feature type="transmembrane region" description="Helical" evidence="6">
    <location>
        <begin position="71"/>
        <end position="92"/>
    </location>
</feature>
<evidence type="ECO:0000256" key="3">
    <source>
        <dbReference type="ARBA" id="ARBA00022692"/>
    </source>
</evidence>
<feature type="transmembrane region" description="Helical" evidence="6">
    <location>
        <begin position="40"/>
        <end position="65"/>
    </location>
</feature>
<reference evidence="7 8" key="1">
    <citation type="submission" date="2020-10" db="EMBL/GenBank/DDBJ databases">
        <title>Connecting structure to function with the recovery of over 1000 high-quality activated sludge metagenome-assembled genomes encoding full-length rRNA genes using long-read sequencing.</title>
        <authorList>
            <person name="Singleton C.M."/>
            <person name="Petriglieri F."/>
            <person name="Kristensen J.M."/>
            <person name="Kirkegaard R.H."/>
            <person name="Michaelsen T.Y."/>
            <person name="Andersen M.H."/>
            <person name="Karst S.M."/>
            <person name="Dueholm M.S."/>
            <person name="Nielsen P.H."/>
            <person name="Albertsen M."/>
        </authorList>
    </citation>
    <scope>NUCLEOTIDE SEQUENCE [LARGE SCALE GENOMIC DNA]</scope>
    <source>
        <strain evidence="7">EsbW_18-Q3-R4-48_BATAC.285</strain>
    </source>
</reference>
<evidence type="ECO:0000256" key="1">
    <source>
        <dbReference type="ARBA" id="ARBA00004651"/>
    </source>
</evidence>
<evidence type="ECO:0000313" key="7">
    <source>
        <dbReference type="EMBL" id="MBK7674082.1"/>
    </source>
</evidence>
<dbReference type="PANTHER" id="PTHR30086:SF20">
    <property type="entry name" value="ARGININE EXPORTER PROTEIN ARGO-RELATED"/>
    <property type="match status" value="1"/>
</dbReference>
<dbReference type="GO" id="GO:0015171">
    <property type="term" value="F:amino acid transmembrane transporter activity"/>
    <property type="evidence" value="ECO:0007669"/>
    <property type="project" value="TreeGrafter"/>
</dbReference>
<dbReference type="EMBL" id="JADJMH010000002">
    <property type="protein sequence ID" value="MBK7674082.1"/>
    <property type="molecule type" value="Genomic_DNA"/>
</dbReference>
<keyword evidence="2" id="KW-1003">Cell membrane</keyword>
<dbReference type="InterPro" id="IPR001123">
    <property type="entry name" value="LeuE-type"/>
</dbReference>
<evidence type="ECO:0000256" key="2">
    <source>
        <dbReference type="ARBA" id="ARBA00022475"/>
    </source>
</evidence>
<protein>
    <submittedName>
        <fullName evidence="7">LysE family translocator</fullName>
    </submittedName>
</protein>
<name>A0A935PWP1_9PROT</name>
<feature type="transmembrane region" description="Helical" evidence="6">
    <location>
        <begin position="6"/>
        <end position="28"/>
    </location>
</feature>
<keyword evidence="5 6" id="KW-0472">Membrane</keyword>
<comment type="caution">
    <text evidence="7">The sequence shown here is derived from an EMBL/GenBank/DDBJ whole genome shotgun (WGS) entry which is preliminary data.</text>
</comment>
<dbReference type="GO" id="GO:0005886">
    <property type="term" value="C:plasma membrane"/>
    <property type="evidence" value="ECO:0007669"/>
    <property type="project" value="UniProtKB-SubCell"/>
</dbReference>
<dbReference type="Pfam" id="PF01810">
    <property type="entry name" value="LysE"/>
    <property type="match status" value="1"/>
</dbReference>
<feature type="transmembrane region" description="Helical" evidence="6">
    <location>
        <begin position="149"/>
        <end position="171"/>
    </location>
</feature>
<dbReference type="Proteomes" id="UP000697998">
    <property type="component" value="Unassembled WGS sequence"/>
</dbReference>
<keyword evidence="3 6" id="KW-0812">Transmembrane</keyword>